<dbReference type="InterPro" id="IPR027795">
    <property type="entry name" value="CASTOR_ACT_dom"/>
</dbReference>
<dbReference type="Pfam" id="PF10000">
    <property type="entry name" value="ACT_3"/>
    <property type="match status" value="1"/>
</dbReference>
<dbReference type="Pfam" id="PF13840">
    <property type="entry name" value="ACT_7"/>
    <property type="match status" value="1"/>
</dbReference>
<accession>A0ABT6JX47</accession>
<organism evidence="3 4">
    <name type="scientific">Luteimonas kalidii</name>
    <dbReference type="NCBI Taxonomy" id="3042025"/>
    <lineage>
        <taxon>Bacteria</taxon>
        <taxon>Pseudomonadati</taxon>
        <taxon>Pseudomonadota</taxon>
        <taxon>Gammaproteobacteria</taxon>
        <taxon>Lysobacterales</taxon>
        <taxon>Lysobacteraceae</taxon>
        <taxon>Luteimonas</taxon>
    </lineage>
</organism>
<comment type="caution">
    <text evidence="3">The sequence shown here is derived from an EMBL/GenBank/DDBJ whole genome shotgun (WGS) entry which is preliminary data.</text>
</comment>
<dbReference type="Gene3D" id="3.30.2130.10">
    <property type="entry name" value="VC0802-like"/>
    <property type="match status" value="1"/>
</dbReference>
<dbReference type="RefSeq" id="WP_280579978.1">
    <property type="nucleotide sequence ID" value="NZ_JARXRO010000020.1"/>
</dbReference>
<sequence length="240" mass="25033">MVLARFDEGGGGADLIQVLPPERDVELVPALGYAIGSPKAKQASGLSFLLGDEHRMAARMMCCVHILPTSSARRTSARRSNAFCWIGTSKGKAMQAIADLKELLLHMQPELDPGRYAFVTLPAGFPLDPAHVVASIREPEGLSVIIPEQVSVELDLPVAFTAAWITLTVQSDLSAVGLTAAFSQALAQAGIGCNVVAGVCHDHLFVPVGQAEAAMDALRTLARSTGESPMGPGSGPPGLA</sequence>
<gene>
    <name evidence="3" type="ORF">QFW81_15225</name>
</gene>
<evidence type="ECO:0000313" key="4">
    <source>
        <dbReference type="Proteomes" id="UP001156873"/>
    </source>
</evidence>
<keyword evidence="4" id="KW-1185">Reference proteome</keyword>
<reference evidence="3 4" key="1">
    <citation type="submission" date="2023-04" db="EMBL/GenBank/DDBJ databases">
        <title>Luteimonas sp. M1R5S59.</title>
        <authorList>
            <person name="Sun J.-Q."/>
        </authorList>
    </citation>
    <scope>NUCLEOTIDE SEQUENCE [LARGE SCALE GENOMIC DNA]</scope>
    <source>
        <strain evidence="3 4">M1R5S59</strain>
    </source>
</reference>
<evidence type="ECO:0000259" key="1">
    <source>
        <dbReference type="Pfam" id="PF10000"/>
    </source>
</evidence>
<evidence type="ECO:0000313" key="3">
    <source>
        <dbReference type="EMBL" id="MDH5835265.1"/>
    </source>
</evidence>
<feature type="domain" description="CASTOR ACT" evidence="2">
    <location>
        <begin position="163"/>
        <end position="219"/>
    </location>
</feature>
<dbReference type="SUPFAM" id="SSF55021">
    <property type="entry name" value="ACT-like"/>
    <property type="match status" value="2"/>
</dbReference>
<evidence type="ECO:0000259" key="2">
    <source>
        <dbReference type="Pfam" id="PF13840"/>
    </source>
</evidence>
<protein>
    <submittedName>
        <fullName evidence="3">ACT domain-containing protein</fullName>
    </submittedName>
</protein>
<name>A0ABT6JX47_9GAMM</name>
<dbReference type="InterPro" id="IPR045865">
    <property type="entry name" value="ACT-like_dom_sf"/>
</dbReference>
<dbReference type="EMBL" id="JARXRO010000020">
    <property type="protein sequence ID" value="MDH5835265.1"/>
    <property type="molecule type" value="Genomic_DNA"/>
</dbReference>
<dbReference type="InterPro" id="IPR018717">
    <property type="entry name" value="DUF2241"/>
</dbReference>
<proteinExistence type="predicted"/>
<feature type="domain" description="DUF2241" evidence="1">
    <location>
        <begin position="97"/>
        <end position="162"/>
    </location>
</feature>
<dbReference type="PANTHER" id="PTHR39199:SF1">
    <property type="entry name" value="BLR5128 PROTEIN"/>
    <property type="match status" value="1"/>
</dbReference>
<dbReference type="PANTHER" id="PTHR39199">
    <property type="entry name" value="BLR5128 PROTEIN"/>
    <property type="match status" value="1"/>
</dbReference>
<dbReference type="Proteomes" id="UP001156873">
    <property type="component" value="Unassembled WGS sequence"/>
</dbReference>